<protein>
    <submittedName>
        <fullName evidence="2">Uncharacterized protein</fullName>
    </submittedName>
</protein>
<evidence type="ECO:0000256" key="1">
    <source>
        <dbReference type="SAM" id="MobiDB-lite"/>
    </source>
</evidence>
<accession>A0A498M253</accession>
<feature type="region of interest" description="Disordered" evidence="1">
    <location>
        <begin position="14"/>
        <end position="34"/>
    </location>
</feature>
<dbReference type="EMBL" id="QBIY01013106">
    <property type="protein sequence ID" value="RXN11745.1"/>
    <property type="molecule type" value="Genomic_DNA"/>
</dbReference>
<feature type="compositionally biased region" description="Basic and acidic residues" evidence="1">
    <location>
        <begin position="69"/>
        <end position="79"/>
    </location>
</feature>
<organism evidence="2 3">
    <name type="scientific">Labeo rohita</name>
    <name type="common">Indian major carp</name>
    <name type="synonym">Cyprinus rohita</name>
    <dbReference type="NCBI Taxonomy" id="84645"/>
    <lineage>
        <taxon>Eukaryota</taxon>
        <taxon>Metazoa</taxon>
        <taxon>Chordata</taxon>
        <taxon>Craniata</taxon>
        <taxon>Vertebrata</taxon>
        <taxon>Euteleostomi</taxon>
        <taxon>Actinopterygii</taxon>
        <taxon>Neopterygii</taxon>
        <taxon>Teleostei</taxon>
        <taxon>Ostariophysi</taxon>
        <taxon>Cypriniformes</taxon>
        <taxon>Cyprinidae</taxon>
        <taxon>Labeoninae</taxon>
        <taxon>Labeonini</taxon>
        <taxon>Labeo</taxon>
    </lineage>
</organism>
<dbReference type="Proteomes" id="UP000290572">
    <property type="component" value="Unassembled WGS sequence"/>
</dbReference>
<dbReference type="AlphaFoldDB" id="A0A498M253"/>
<feature type="region of interest" description="Disordered" evidence="1">
    <location>
        <begin position="49"/>
        <end position="79"/>
    </location>
</feature>
<feature type="compositionally biased region" description="Basic and acidic residues" evidence="1">
    <location>
        <begin position="17"/>
        <end position="28"/>
    </location>
</feature>
<evidence type="ECO:0000313" key="3">
    <source>
        <dbReference type="Proteomes" id="UP000290572"/>
    </source>
</evidence>
<sequence length="79" mass="8549">MWRRERCCSATVSEFDSPNKLREPDRAGEGGGGLGFKARDTLGILQHTPGPVITTFKDPAVRGQPGTEGHARMGIKELV</sequence>
<evidence type="ECO:0000313" key="2">
    <source>
        <dbReference type="EMBL" id="RXN11745.1"/>
    </source>
</evidence>
<keyword evidence="3" id="KW-1185">Reference proteome</keyword>
<gene>
    <name evidence="2" type="ORF">ROHU_029894</name>
</gene>
<name>A0A498M253_LABRO</name>
<comment type="caution">
    <text evidence="2">The sequence shown here is derived from an EMBL/GenBank/DDBJ whole genome shotgun (WGS) entry which is preliminary data.</text>
</comment>
<reference evidence="2 3" key="1">
    <citation type="submission" date="2018-03" db="EMBL/GenBank/DDBJ databases">
        <title>Draft genome sequence of Rohu Carp (Labeo rohita).</title>
        <authorList>
            <person name="Das P."/>
            <person name="Kushwaha B."/>
            <person name="Joshi C.G."/>
            <person name="Kumar D."/>
            <person name="Nagpure N.S."/>
            <person name="Sahoo L."/>
            <person name="Das S.P."/>
            <person name="Bit A."/>
            <person name="Patnaik S."/>
            <person name="Meher P.K."/>
            <person name="Jayasankar P."/>
            <person name="Koringa P.G."/>
            <person name="Patel N.V."/>
            <person name="Hinsu A.T."/>
            <person name="Kumar R."/>
            <person name="Pandey M."/>
            <person name="Agarwal S."/>
            <person name="Srivastava S."/>
            <person name="Singh M."/>
            <person name="Iquebal M.A."/>
            <person name="Jaiswal S."/>
            <person name="Angadi U.B."/>
            <person name="Kumar N."/>
            <person name="Raza M."/>
            <person name="Shah T.M."/>
            <person name="Rai A."/>
            <person name="Jena J.K."/>
        </authorList>
    </citation>
    <scope>NUCLEOTIDE SEQUENCE [LARGE SCALE GENOMIC DNA]</scope>
    <source>
        <strain evidence="2">DASCIFA01</strain>
        <tissue evidence="2">Testis</tissue>
    </source>
</reference>
<proteinExistence type="predicted"/>